<dbReference type="PANTHER" id="PTHR10663">
    <property type="entry name" value="GUANYL-NUCLEOTIDE EXCHANGE FACTOR"/>
    <property type="match status" value="1"/>
</dbReference>
<dbReference type="EMBL" id="CP033150">
    <property type="protein sequence ID" value="AYO42826.1"/>
    <property type="molecule type" value="Genomic_DNA"/>
</dbReference>
<dbReference type="SUPFAM" id="SSF48425">
    <property type="entry name" value="Sec7 domain"/>
    <property type="match status" value="1"/>
</dbReference>
<dbReference type="GO" id="GO:0005085">
    <property type="term" value="F:guanyl-nucleotide exchange factor activity"/>
    <property type="evidence" value="ECO:0007669"/>
    <property type="project" value="InterPro"/>
</dbReference>
<dbReference type="AlphaFoldDB" id="A0A3G2S4W4"/>
<dbReference type="PROSITE" id="PS50190">
    <property type="entry name" value="SEC7"/>
    <property type="match status" value="1"/>
</dbReference>
<dbReference type="Gene3D" id="1.10.1000.11">
    <property type="entry name" value="Arf Nucleotide-binding Site Opener,domain 2"/>
    <property type="match status" value="1"/>
</dbReference>
<name>A0A3G2S4W4_MALR7</name>
<dbReference type="InterPro" id="IPR035999">
    <property type="entry name" value="Sec7_dom_sf"/>
</dbReference>
<protein>
    <submittedName>
        <fullName evidence="2">Arf guanine nucleotide exchange factor sec74</fullName>
    </submittedName>
</protein>
<reference evidence="2 3" key="1">
    <citation type="submission" date="2018-10" db="EMBL/GenBank/DDBJ databases">
        <title>Complete genome sequence of Malassezia restricta CBS 7877.</title>
        <authorList>
            <person name="Morand S.C."/>
            <person name="Bertignac M."/>
            <person name="Iltis A."/>
            <person name="Kolder I."/>
            <person name="Pirovano W."/>
            <person name="Jourdain R."/>
            <person name="Clavaud C."/>
        </authorList>
    </citation>
    <scope>NUCLEOTIDE SEQUENCE [LARGE SCALE GENOMIC DNA]</scope>
    <source>
        <strain evidence="2 3">CBS 7877</strain>
    </source>
</reference>
<sequence length="509" mass="58945">MRNDAVQNDTWLLDPLMTEQVARPPILTHDMSIQPRLNETPDIFSRRLYQYTKGAPALCGTTARLLSLHSTPFLCKALDAYMLRFHFQRYPIDIALRYFLALEHLPTESQQIDRILMAFARRYAACNPDTTNTDTTYFLSFALLLLHTDLHAQHARPRLSQSAFVSLASPSKMPAVVLECLYDNTSLVEFMFMRGRLSTDSRRAADRERYALYKLIMSGQVLNLQSQQRLMLPLQYASRSWTAQDIQHAKLKAQTILVTVPSRWRKRQAAQYRVQCLLSGAVRLCRVSEDELDDVKNGRWRSWMIMVTSSALFWCKDMPDTTLRLEQVQPLSDALCVQDALMPHLLRLRIQQRWLMLDAGDQRDAWLDHLNYAASLAMCQDPLDESLCIPVGLTLACQFVAPSMAEPMAGNVYLMRAQRMLTTRQYVTTLCVRHKALVHAEEESRRYAHHLGMLTPLRKSMRDYIEHAMHAALRSLRATQWELAFVACRLNFLRAEQRLLERHLHHHYV</sequence>
<feature type="domain" description="SEC7" evidence="1">
    <location>
        <begin position="65"/>
        <end position="219"/>
    </location>
</feature>
<dbReference type="STRING" id="425264.A0A3G2S4W4"/>
<dbReference type="OrthoDB" id="430364at2759"/>
<dbReference type="GO" id="GO:0032012">
    <property type="term" value="P:regulation of ARF protein signal transduction"/>
    <property type="evidence" value="ECO:0007669"/>
    <property type="project" value="InterPro"/>
</dbReference>
<gene>
    <name evidence="2" type="primary">sec74</name>
    <name evidence="2" type="ORF">DNF11_1876</name>
</gene>
<dbReference type="SMART" id="SM00222">
    <property type="entry name" value="Sec7"/>
    <property type="match status" value="1"/>
</dbReference>
<organism evidence="2 3">
    <name type="scientific">Malassezia restricta (strain ATCC 96810 / NBRC 103918 / CBS 7877)</name>
    <name type="common">Seborrheic dermatitis infection agent</name>
    <dbReference type="NCBI Taxonomy" id="425264"/>
    <lineage>
        <taxon>Eukaryota</taxon>
        <taxon>Fungi</taxon>
        <taxon>Dikarya</taxon>
        <taxon>Basidiomycota</taxon>
        <taxon>Ustilaginomycotina</taxon>
        <taxon>Malasseziomycetes</taxon>
        <taxon>Malasseziales</taxon>
        <taxon>Malasseziaceae</taxon>
        <taxon>Malassezia</taxon>
    </lineage>
</organism>
<evidence type="ECO:0000313" key="2">
    <source>
        <dbReference type="EMBL" id="AYO42826.1"/>
    </source>
</evidence>
<evidence type="ECO:0000313" key="3">
    <source>
        <dbReference type="Proteomes" id="UP000269793"/>
    </source>
</evidence>
<dbReference type="PANTHER" id="PTHR10663:SF375">
    <property type="entry name" value="LD29171P"/>
    <property type="match status" value="1"/>
</dbReference>
<accession>A0A3G2S4W4</accession>
<dbReference type="InterPro" id="IPR000904">
    <property type="entry name" value="Sec7_dom"/>
</dbReference>
<keyword evidence="3" id="KW-1185">Reference proteome</keyword>
<evidence type="ECO:0000259" key="1">
    <source>
        <dbReference type="PROSITE" id="PS50190"/>
    </source>
</evidence>
<proteinExistence type="predicted"/>
<dbReference type="Proteomes" id="UP000269793">
    <property type="component" value="Chromosome III"/>
</dbReference>
<dbReference type="VEuPathDB" id="FungiDB:DNF11_1876"/>
<dbReference type="InterPro" id="IPR023394">
    <property type="entry name" value="Sec7_C_sf"/>
</dbReference>
<dbReference type="Pfam" id="PF01369">
    <property type="entry name" value="Sec7"/>
    <property type="match status" value="1"/>
</dbReference>